<gene>
    <name evidence="1" type="ORF">D1114_20365</name>
</gene>
<dbReference type="AlphaFoldDB" id="A0AAX1UGK3"/>
<evidence type="ECO:0000313" key="2">
    <source>
        <dbReference type="Proteomes" id="UP000266305"/>
    </source>
</evidence>
<name>A0AAX1UGK3_CERSP</name>
<feature type="non-terminal residue" evidence="1">
    <location>
        <position position="1"/>
    </location>
</feature>
<accession>A0AAX1UGK3</accession>
<dbReference type="EMBL" id="QWGP01000034">
    <property type="protein sequence ID" value="RHZ91411.1"/>
    <property type="molecule type" value="Genomic_DNA"/>
</dbReference>
<protein>
    <submittedName>
        <fullName evidence="1">DUF3325 domain-containing protein</fullName>
    </submittedName>
</protein>
<organism evidence="1 2">
    <name type="scientific">Cereibacter sphaeroides</name>
    <name type="common">Rhodobacter sphaeroides</name>
    <dbReference type="NCBI Taxonomy" id="1063"/>
    <lineage>
        <taxon>Bacteria</taxon>
        <taxon>Pseudomonadati</taxon>
        <taxon>Pseudomonadota</taxon>
        <taxon>Alphaproteobacteria</taxon>
        <taxon>Rhodobacterales</taxon>
        <taxon>Paracoccaceae</taxon>
        <taxon>Cereibacter</taxon>
    </lineage>
</organism>
<proteinExistence type="predicted"/>
<reference evidence="1 2" key="1">
    <citation type="submission" date="2018-08" db="EMBL/GenBank/DDBJ databases">
        <title>Draft genome sequence of Rhodobacter sphaeroides FY.</title>
        <authorList>
            <person name="Rayyan A."/>
            <person name="Meyer T.E."/>
            <person name="Kyndt J.A."/>
        </authorList>
    </citation>
    <scope>NUCLEOTIDE SEQUENCE [LARGE SCALE GENOMIC DNA]</scope>
    <source>
        <strain evidence="1 2">FY</strain>
    </source>
</reference>
<dbReference type="Proteomes" id="UP000266305">
    <property type="component" value="Unassembled WGS sequence"/>
</dbReference>
<evidence type="ECO:0000313" key="1">
    <source>
        <dbReference type="EMBL" id="RHZ91411.1"/>
    </source>
</evidence>
<sequence length="148" mass="16510">VLLSPPAYLAAVALSHEQPVLRADAIAGQAGPWRFAIAEADRRVPRILLGDFPTKSYQIRFCDTCDDQIRAAYLKVNRPRSLRGAGLVFGSDRWNRSVEIQLPNSTGPDSEIWLTVEGKDGSLHHASFPIRQISPATADWLQHRRQEP</sequence>
<comment type="caution">
    <text evidence="1">The sequence shown here is derived from an EMBL/GenBank/DDBJ whole genome shotgun (WGS) entry which is preliminary data.</text>
</comment>